<comment type="similarity">
    <text evidence="1">Belongs to the CinA family.</text>
</comment>
<dbReference type="InterPro" id="IPR036425">
    <property type="entry name" value="MoaB/Mog-like_dom_sf"/>
</dbReference>
<dbReference type="Pfam" id="PF18146">
    <property type="entry name" value="CinA_KH"/>
    <property type="match status" value="1"/>
</dbReference>
<evidence type="ECO:0000313" key="5">
    <source>
        <dbReference type="Proteomes" id="UP001219585"/>
    </source>
</evidence>
<dbReference type="Proteomes" id="UP001289615">
    <property type="component" value="Unassembled WGS sequence"/>
</dbReference>
<dbReference type="InterPro" id="IPR041424">
    <property type="entry name" value="CinA_KH"/>
</dbReference>
<dbReference type="InterPro" id="IPR050101">
    <property type="entry name" value="CinA"/>
</dbReference>
<evidence type="ECO:0000313" key="4">
    <source>
        <dbReference type="EMBL" id="WDV07871.1"/>
    </source>
</evidence>
<organism evidence="4 5">
    <name type="scientific">Lysinibacillus irui</name>
    <dbReference type="NCBI Taxonomy" id="2998077"/>
    <lineage>
        <taxon>Bacteria</taxon>
        <taxon>Bacillati</taxon>
        <taxon>Bacillota</taxon>
        <taxon>Bacilli</taxon>
        <taxon>Bacillales</taxon>
        <taxon>Bacillaceae</taxon>
        <taxon>Lysinibacillus</taxon>
    </lineage>
</organism>
<dbReference type="SMART" id="SM00852">
    <property type="entry name" value="MoCF_biosynth"/>
    <property type="match status" value="1"/>
</dbReference>
<evidence type="ECO:0000259" key="2">
    <source>
        <dbReference type="SMART" id="SM00852"/>
    </source>
</evidence>
<evidence type="ECO:0000313" key="3">
    <source>
        <dbReference type="EMBL" id="MEA0976369.1"/>
    </source>
</evidence>
<proteinExistence type="inferred from homology"/>
<dbReference type="InterPro" id="IPR008136">
    <property type="entry name" value="CinA_C"/>
</dbReference>
<dbReference type="NCBIfam" id="TIGR00177">
    <property type="entry name" value="molyb_syn"/>
    <property type="match status" value="1"/>
</dbReference>
<reference evidence="4" key="1">
    <citation type="submission" date="2022-11" db="EMBL/GenBank/DDBJ databases">
        <title>Lysinibacillus irui.</title>
        <authorList>
            <person name="Akintayo S.O."/>
        </authorList>
    </citation>
    <scope>NUCLEOTIDE SEQUENCE</scope>
    <source>
        <strain evidence="4">IRB4-01</strain>
    </source>
</reference>
<accession>A0AAJ5USF3</accession>
<dbReference type="InterPro" id="IPR008135">
    <property type="entry name" value="Competence-induced_CinA"/>
</dbReference>
<dbReference type="PANTHER" id="PTHR13939:SF0">
    <property type="entry name" value="NMN AMIDOHYDROLASE-LIKE PROTEIN YFAY"/>
    <property type="match status" value="1"/>
</dbReference>
<dbReference type="NCBIfam" id="NF001813">
    <property type="entry name" value="PRK00549.1"/>
    <property type="match status" value="1"/>
</dbReference>
<gene>
    <name evidence="1" type="primary">cinA</name>
    <name evidence="4" type="ORF">OU989_05125</name>
    <name evidence="3" type="ORF">U6C28_08720</name>
</gene>
<protein>
    <recommendedName>
        <fullName evidence="1">Putative competence-damage inducible protein</fullName>
    </recommendedName>
</protein>
<name>A0AAJ5USF3_9BACI</name>
<dbReference type="InterPro" id="IPR001453">
    <property type="entry name" value="MoaB/Mog_dom"/>
</dbReference>
<dbReference type="InterPro" id="IPR036653">
    <property type="entry name" value="CinA-like_C"/>
</dbReference>
<dbReference type="PANTHER" id="PTHR13939">
    <property type="entry name" value="NICOTINAMIDE-NUCLEOTIDE AMIDOHYDROLASE PNCC"/>
    <property type="match status" value="1"/>
</dbReference>
<evidence type="ECO:0000313" key="6">
    <source>
        <dbReference type="Proteomes" id="UP001289615"/>
    </source>
</evidence>
<dbReference type="SUPFAM" id="SSF142433">
    <property type="entry name" value="CinA-like"/>
    <property type="match status" value="1"/>
</dbReference>
<evidence type="ECO:0000256" key="1">
    <source>
        <dbReference type="HAMAP-Rule" id="MF_00226"/>
    </source>
</evidence>
<keyword evidence="6" id="KW-1185">Reference proteome</keyword>
<dbReference type="RefSeq" id="WP_274796042.1">
    <property type="nucleotide sequence ID" value="NZ_CP113527.1"/>
</dbReference>
<dbReference type="Gene3D" id="3.90.950.20">
    <property type="entry name" value="CinA-like"/>
    <property type="match status" value="1"/>
</dbReference>
<dbReference type="Proteomes" id="UP001219585">
    <property type="component" value="Chromosome"/>
</dbReference>
<dbReference type="Gene3D" id="3.30.70.2860">
    <property type="match status" value="1"/>
</dbReference>
<dbReference type="CDD" id="cd00885">
    <property type="entry name" value="cinA"/>
    <property type="match status" value="1"/>
</dbReference>
<dbReference type="SUPFAM" id="SSF53218">
    <property type="entry name" value="Molybdenum cofactor biosynthesis proteins"/>
    <property type="match status" value="1"/>
</dbReference>
<feature type="domain" description="MoaB/Mog" evidence="2">
    <location>
        <begin position="4"/>
        <end position="170"/>
    </location>
</feature>
<dbReference type="PIRSF" id="PIRSF006728">
    <property type="entry name" value="CinA"/>
    <property type="match status" value="1"/>
</dbReference>
<dbReference type="Pfam" id="PF00994">
    <property type="entry name" value="MoCF_biosynth"/>
    <property type="match status" value="1"/>
</dbReference>
<dbReference type="KEGG" id="liu:OU989_05125"/>
<reference evidence="3 6" key="2">
    <citation type="submission" date="2023-12" db="EMBL/GenBank/DDBJ databases">
        <title>Genome comparison identifies genes involved in endophytic behavior of Lysinibacillus irui and provides insights into its role as a plant-growth promoting bacterium.</title>
        <authorList>
            <person name="Hilario S."/>
            <person name="Matos I."/>
            <person name="Goncalves M.F.M."/>
            <person name="Pardo C.A."/>
            <person name="Santos M.J."/>
        </authorList>
    </citation>
    <scope>NUCLEOTIDE SEQUENCE [LARGE SCALE GENOMIC DNA]</scope>
    <source>
        <strain evidence="3 6">B3</strain>
    </source>
</reference>
<dbReference type="Gene3D" id="3.40.980.10">
    <property type="entry name" value="MoaB/Mog-like domain"/>
    <property type="match status" value="1"/>
</dbReference>
<dbReference type="AlphaFoldDB" id="A0AAJ5USF3"/>
<dbReference type="NCBIfam" id="TIGR00199">
    <property type="entry name" value="PncC_domain"/>
    <property type="match status" value="1"/>
</dbReference>
<dbReference type="EMBL" id="CP113527">
    <property type="protein sequence ID" value="WDV07871.1"/>
    <property type="molecule type" value="Genomic_DNA"/>
</dbReference>
<dbReference type="Pfam" id="PF02464">
    <property type="entry name" value="CinA"/>
    <property type="match status" value="1"/>
</dbReference>
<dbReference type="EMBL" id="JAXUIA010000005">
    <property type="protein sequence ID" value="MEA0976369.1"/>
    <property type="molecule type" value="Genomic_DNA"/>
</dbReference>
<dbReference type="HAMAP" id="MF_00226_B">
    <property type="entry name" value="CinA_B"/>
    <property type="match status" value="1"/>
</dbReference>
<dbReference type="NCBIfam" id="TIGR00200">
    <property type="entry name" value="cinA_nterm"/>
    <property type="match status" value="1"/>
</dbReference>
<sequence length="420" mass="45416">MNAEILAVGSELLLGQITNTNARFISSQLSELGINVFYHTVVGDNAQRLEQAIEVAESRADLIIFSGGLGPTKDDLTKETIARHLGVSLEFDEVALTYIEQFFAKRGRPMTENNRKQALILAGSEVLANHHGMAPGMILTKNDRTYILLPGPPKELEPMFQFEAKPKLAAMLNDGGIIASHVMRFYGIGEAELEVRVQSILDAQTNPTVAPLASDGEVTLRVTAKAATEQQAQQLIAAKVAEIQALVGEYQYGVDDDSLASKTVEMLLDNKLTIAAAESLTAGLFQSELAEIPGVGNALIGGIVTYAADAKVKQLGISQELIDTHGVVSSECAAAMASAVREKFSTNIGIGLTGEAGPTAHDHQPVGTVWIGIAIEDEEPLTYLLHLSGMRNTNRLRAVKFTCHYLMQLLEERGYTKRYR</sequence>